<dbReference type="EMBL" id="CM016552">
    <property type="protein sequence ID" value="TKW38200.1"/>
    <property type="molecule type" value="Genomic_DNA"/>
</dbReference>
<evidence type="ECO:0000313" key="4">
    <source>
        <dbReference type="Proteomes" id="UP000298652"/>
    </source>
</evidence>
<feature type="compositionally biased region" description="Basic and acidic residues" evidence="1">
    <location>
        <begin position="960"/>
        <end position="981"/>
    </location>
</feature>
<feature type="region of interest" description="Disordered" evidence="1">
    <location>
        <begin position="640"/>
        <end position="668"/>
    </location>
</feature>
<dbReference type="AlphaFoldDB" id="A0A4U6W6F4"/>
<protein>
    <recommendedName>
        <fullName evidence="2">DUF7597 domain-containing protein</fullName>
    </recommendedName>
</protein>
<organism evidence="3 4">
    <name type="scientific">Setaria viridis</name>
    <name type="common">Green bristlegrass</name>
    <name type="synonym">Setaria italica subsp. viridis</name>
    <dbReference type="NCBI Taxonomy" id="4556"/>
    <lineage>
        <taxon>Eukaryota</taxon>
        <taxon>Viridiplantae</taxon>
        <taxon>Streptophyta</taxon>
        <taxon>Embryophyta</taxon>
        <taxon>Tracheophyta</taxon>
        <taxon>Spermatophyta</taxon>
        <taxon>Magnoliopsida</taxon>
        <taxon>Liliopsida</taxon>
        <taxon>Poales</taxon>
        <taxon>Poaceae</taxon>
        <taxon>PACMAD clade</taxon>
        <taxon>Panicoideae</taxon>
        <taxon>Panicodae</taxon>
        <taxon>Paniceae</taxon>
        <taxon>Cenchrinae</taxon>
        <taxon>Setaria</taxon>
    </lineage>
</organism>
<gene>
    <name evidence="3" type="ORF">SEVIR_1G098200v2</name>
</gene>
<proteinExistence type="predicted"/>
<accession>A0A4U6W6F4</accession>
<dbReference type="InterPro" id="IPR056018">
    <property type="entry name" value="DUF7597"/>
</dbReference>
<name>A0A4U6W6F4_SETVI</name>
<evidence type="ECO:0000313" key="3">
    <source>
        <dbReference type="EMBL" id="TKW38200.1"/>
    </source>
</evidence>
<dbReference type="PANTHER" id="PTHR33075:SF7">
    <property type="entry name" value="OS02G0303350 PROTEIN"/>
    <property type="match status" value="1"/>
</dbReference>
<dbReference type="Pfam" id="PF24530">
    <property type="entry name" value="DUF7597"/>
    <property type="match status" value="1"/>
</dbReference>
<sequence>MGYSKFNFDIGLAFEKRVQDCLNSKVNLDRKLAGKGFHLLVSFSQNRFRLTSDSVNVCLQSVLGGHYELFQAEELDDQIFKFSVNSREVGFLIIDRGILFSEFFKISFFLLNDNGFNQALGFAKMDSGPSYHWQSVSYKNKDTSLKQVTPVHLPPGPSHSAQFRPPSFASVVSHNIPLTGANATPISIKGFSARPDSFLGRPIPNPNELQRFKASFTAAPSSNFSPFTDASKWPKDAELNWFKGRLETHNGPIYSSPPVCSSLAELGQVARRYRGNVPSATSSPTSTSDQQPAPFRQEQSPPPLAIPGDSRNQPAQMAFLNVDPEPLMFPGFNRVLVQGRPKFTRVVTPRSQPGNEDLAIVTISNFPPGEIPFADVQNAVAGLIEDELELHIQEIQRCPFHRAQAFVRLNRATDRDALVQHSPFNRNGLSFSFVLHNRGPNARRVLFNRECWLLLIGFPLDSRNLDDIRDAIKSFGRLICWQKDNIMARVVVKARVTDLEDVPHYLIFSEGDDFEGVSTTVQVEIMQQNPLGGFLQDEDIPPPGFEDNFIFPGFHNQPQQQDQHLQNHHQQHEQHLLEQPHNNQQIDQLPDLNENPEEDEHIQEQMQMLMDDLQEQAPEQAEIQQEEGQLEMDLQLSLSAPINPSSSEEDSDKQAKGLSEVSQQNMGQEEGVQAQEIVLAIPANQNFQGHQPGQAFNEYMMQPQGPVMEAQNMQLDNYLPEFLHPIQPAQEAGPDNLPNNDLNLNMFRMDALPNAGADPGWADWQRKGKEARSTSPDLQQLWDRFFTVDGSPEKVITLPNEWAPFFTVNLLNSNKFEWACSFLSSKASHLLLNGTSDSKSVIMSIPKSCPKQINISCSSSPVQDQDENRFNSDSNSRAQKRTKTPAPLVETEARRSPRIRTRNAGFKHSSCTSRNCLACAAVPPSLSTKTLVALGEDFCKVTKGTLSDEKLKKKTAKVKAIGDTRDAGSKKNKNDGKPHDLEEGECSGTGPRS</sequence>
<feature type="region of interest" description="Disordered" evidence="1">
    <location>
        <begin position="958"/>
        <end position="993"/>
    </location>
</feature>
<feature type="region of interest" description="Disordered" evidence="1">
    <location>
        <begin position="276"/>
        <end position="312"/>
    </location>
</feature>
<keyword evidence="4" id="KW-1185">Reference proteome</keyword>
<feature type="region of interest" description="Disordered" evidence="1">
    <location>
        <begin position="857"/>
        <end position="896"/>
    </location>
</feature>
<feature type="region of interest" description="Disordered" evidence="1">
    <location>
        <begin position="545"/>
        <end position="575"/>
    </location>
</feature>
<dbReference type="PANTHER" id="PTHR33075">
    <property type="entry name" value="OS02G0499800 PROTEIN"/>
    <property type="match status" value="1"/>
</dbReference>
<feature type="compositionally biased region" description="Low complexity" evidence="1">
    <location>
        <begin position="555"/>
        <end position="564"/>
    </location>
</feature>
<feature type="domain" description="DUF7597" evidence="2">
    <location>
        <begin position="348"/>
        <end position="444"/>
    </location>
</feature>
<feature type="compositionally biased region" description="Low complexity" evidence="1">
    <location>
        <begin position="278"/>
        <end position="294"/>
    </location>
</feature>
<dbReference type="Gramene" id="TKW38200">
    <property type="protein sequence ID" value="TKW38200"/>
    <property type="gene ID" value="SEVIR_1G098200v2"/>
</dbReference>
<dbReference type="Proteomes" id="UP000298652">
    <property type="component" value="Chromosome 1"/>
</dbReference>
<evidence type="ECO:0000259" key="2">
    <source>
        <dbReference type="Pfam" id="PF24530"/>
    </source>
</evidence>
<reference evidence="3" key="1">
    <citation type="submission" date="2019-03" db="EMBL/GenBank/DDBJ databases">
        <title>WGS assembly of Setaria viridis.</title>
        <authorList>
            <person name="Huang P."/>
            <person name="Jenkins J."/>
            <person name="Grimwood J."/>
            <person name="Barry K."/>
            <person name="Healey A."/>
            <person name="Mamidi S."/>
            <person name="Sreedasyam A."/>
            <person name="Shu S."/>
            <person name="Feldman M."/>
            <person name="Wu J."/>
            <person name="Yu Y."/>
            <person name="Chen C."/>
            <person name="Johnson J."/>
            <person name="Rokhsar D."/>
            <person name="Baxter I."/>
            <person name="Schmutz J."/>
            <person name="Brutnell T."/>
            <person name="Kellogg E."/>
        </authorList>
    </citation>
    <scope>NUCLEOTIDE SEQUENCE [LARGE SCALE GENOMIC DNA]</scope>
</reference>
<evidence type="ECO:0000256" key="1">
    <source>
        <dbReference type="SAM" id="MobiDB-lite"/>
    </source>
</evidence>
<dbReference type="OMA" id="GANSEPM"/>